<dbReference type="Proteomes" id="UP001602322">
    <property type="component" value="Unassembled WGS sequence"/>
</dbReference>
<dbReference type="InterPro" id="IPR006558">
    <property type="entry name" value="LamG-like"/>
</dbReference>
<evidence type="ECO:0000313" key="5">
    <source>
        <dbReference type="EMBL" id="MFF5898647.1"/>
    </source>
</evidence>
<evidence type="ECO:0000256" key="1">
    <source>
        <dbReference type="ARBA" id="ARBA00022729"/>
    </source>
</evidence>
<dbReference type="RefSeq" id="WP_387904970.1">
    <property type="nucleotide sequence ID" value="NZ_JBIBEG010000006.1"/>
</dbReference>
<dbReference type="SUPFAM" id="SSF49899">
    <property type="entry name" value="Concanavalin A-like lectins/glucanases"/>
    <property type="match status" value="3"/>
</dbReference>
<accession>A0ABW6X998</accession>
<dbReference type="PANTHER" id="PTHR46943">
    <property type="entry name" value="PENTRAXIN-RELATED PROTEIN PTX3"/>
    <property type="match status" value="1"/>
</dbReference>
<dbReference type="SMART" id="SM00560">
    <property type="entry name" value="LamGL"/>
    <property type="match status" value="3"/>
</dbReference>
<keyword evidence="1" id="KW-0732">Signal</keyword>
<name>A0ABW6X998_9ACTN</name>
<dbReference type="InterPro" id="IPR042837">
    <property type="entry name" value="PTX3"/>
</dbReference>
<keyword evidence="6" id="KW-1185">Reference proteome</keyword>
<keyword evidence="2" id="KW-1015">Disulfide bond</keyword>
<feature type="region of interest" description="Disordered" evidence="3">
    <location>
        <begin position="252"/>
        <end position="283"/>
    </location>
</feature>
<comment type="caution">
    <text evidence="5">The sequence shown here is derived from an EMBL/GenBank/DDBJ whole genome shotgun (WGS) entry which is preliminary data.</text>
</comment>
<feature type="compositionally biased region" description="Low complexity" evidence="3">
    <location>
        <begin position="258"/>
        <end position="277"/>
    </location>
</feature>
<gene>
    <name evidence="5" type="ORF">ACFY8O_22360</name>
</gene>
<proteinExistence type="predicted"/>
<sequence length="1433" mass="150542">MFRRARARGGAGRPAAWALAVALVGGTASVAGVAPARAEVPFAAPRSAAAAEGAPASEDEALAEALRTGKKVEVTTARGESRDVFATPEGRFEAREYMRPVRTRVGGAWVAIDTTLAVTGDGAVEPKAASAGLTFSGGGDGPLVRLERAGRTLEFTWPADVPKPTLEGDTATYTDILPDVDLRLGAQEDGFTQLLVVRTAEAAGSPELAELRMGLAADGMTVRETVDGGLAAVDDGAGTPVFEAAEPMMWDSSPGATPAAGLARSAAEEPAAATGEEPGAGESGQLAAVGVEVAAGGEELILTPDREVLAGEDTVYPVFIDPQWYSPKTTAWTMASKYWAGSPQWKFNGDPDAGLGYCGWAYCKPYDTKRLFYQIPTSQFAGKSILSAEFVVRETHAASCDKREVQLWRTKGISSSTTWNSQNASGFWVDHIQTRSFAYGYDGCSAADAEFDVKAVVAQAAAGKWPTLTFGMRASNESDIYTWKRFSDDAFLRVNYNRPPAQIKTSQLTQDPGGACGKPGAPKRVRTLPTMRANDVTDPDKDRVRVQFEASWDSGDGKGFTTRWTSAASTYKASGSDFSLSLPSTLPKNRTIGWAARSNDSAQWSPWSWVGSATACNTVYDTSVPAGPSITSAQYPASDPEDPQDPWLDGVGRYGTFTVDSTSTDVSKYWFGINGDPSSAHTLTTSGGGAKALKFMPTRPGVNFITAQAFDTAGNGSEIRTYQFRVRAGQPDRLTWDLDEPAGATGVAGEGGAWPADLAGGAQPGVEGVTGKGLRLDGVDDVGATVSPVLNTGKSFSVSLWAKLPTDKPDAATVAVSQAGHNTSGFEIYHSSAMGGWVFLRHSVDSAGATSVRAAQPACPAGDTACVSGRLGVWTHLVGVFDNPAQQLRLYVDGKQVGTASFTSPWDARGRTLLGAARHYGTMSNFFQGDLDEVQLFDYQLSPDQVSGLHSKQPVSTNRPAKLAWPLDEDATATAVTGRAQLVVATLKGGATSGATGVDGKGLQLDGVDDHATSGRPLLDTYQSFALSAWARLPKDKPNKAMVVAHQSGDVNRGFELYHTGTGWVFQRATADTGDASLVRALENATSDPKCPIAPLGEWAHVVGVYDMDAQQIRLYVNGCLKATQPFTTPWLASGSLTLGASGYPSGVANFFQGNLDDVRLYDRTVTDDEVRQLFKQRPLIKSRWLLDSATGTPAVSPNALGGAPALTLGGQAAVGPGWVDDAALFLDGVDDYASTTGVPVDTGASYTVTAWAQAAAAPGRPATVISAEGATRSAFAVRYAPAADAEAGTGSWQIQLPGADSATATTVTVENHQFYDPTEWNHLALVYDGFADQVLLYVNGQLEQVACADDDADGSQDDAACSEQVSWASNTPAFTATKSLQFGRNKAGSTVGDHWSGGIDDVWAFQGALSEAQIAHLSLGMPGVATEVPGTD</sequence>
<organism evidence="5 6">
    <name type="scientific">Streptomyces argenteolus</name>
    <dbReference type="NCBI Taxonomy" id="67274"/>
    <lineage>
        <taxon>Bacteria</taxon>
        <taxon>Bacillati</taxon>
        <taxon>Actinomycetota</taxon>
        <taxon>Actinomycetes</taxon>
        <taxon>Kitasatosporales</taxon>
        <taxon>Streptomycetaceae</taxon>
        <taxon>Streptomyces</taxon>
    </lineage>
</organism>
<feature type="domain" description="LamG-like jellyroll fold" evidence="4">
    <location>
        <begin position="1245"/>
        <end position="1413"/>
    </location>
</feature>
<evidence type="ECO:0000256" key="3">
    <source>
        <dbReference type="SAM" id="MobiDB-lite"/>
    </source>
</evidence>
<reference evidence="5 6" key="1">
    <citation type="submission" date="2024-10" db="EMBL/GenBank/DDBJ databases">
        <title>The Natural Products Discovery Center: Release of the First 8490 Sequenced Strains for Exploring Actinobacteria Biosynthetic Diversity.</title>
        <authorList>
            <person name="Kalkreuter E."/>
            <person name="Kautsar S.A."/>
            <person name="Yang D."/>
            <person name="Bader C.D."/>
            <person name="Teijaro C.N."/>
            <person name="Fluegel L."/>
            <person name="Davis C.M."/>
            <person name="Simpson J.R."/>
            <person name="Lauterbach L."/>
            <person name="Steele A.D."/>
            <person name="Gui C."/>
            <person name="Meng S."/>
            <person name="Li G."/>
            <person name="Viehrig K."/>
            <person name="Ye F."/>
            <person name="Su P."/>
            <person name="Kiefer A.F."/>
            <person name="Nichols A."/>
            <person name="Cepeda A.J."/>
            <person name="Yan W."/>
            <person name="Fan B."/>
            <person name="Jiang Y."/>
            <person name="Adhikari A."/>
            <person name="Zheng C.-J."/>
            <person name="Schuster L."/>
            <person name="Cowan T.M."/>
            <person name="Smanski M.J."/>
            <person name="Chevrette M.G."/>
            <person name="De Carvalho L.P.S."/>
            <person name="Shen B."/>
        </authorList>
    </citation>
    <scope>NUCLEOTIDE SEQUENCE [LARGE SCALE GENOMIC DNA]</scope>
    <source>
        <strain evidence="5 6">NPDC012540</strain>
    </source>
</reference>
<feature type="domain" description="LamG-like jellyroll fold" evidence="4">
    <location>
        <begin position="794"/>
        <end position="944"/>
    </location>
</feature>
<feature type="domain" description="LamG-like jellyroll fold" evidence="4">
    <location>
        <begin position="1023"/>
        <end position="1169"/>
    </location>
</feature>
<evidence type="ECO:0000259" key="4">
    <source>
        <dbReference type="SMART" id="SM00560"/>
    </source>
</evidence>
<dbReference type="Pfam" id="PF13385">
    <property type="entry name" value="Laminin_G_3"/>
    <property type="match status" value="3"/>
</dbReference>
<protein>
    <submittedName>
        <fullName evidence="5">LamG-like jellyroll fold domain-containing protein</fullName>
    </submittedName>
</protein>
<dbReference type="InterPro" id="IPR013320">
    <property type="entry name" value="ConA-like_dom_sf"/>
</dbReference>
<dbReference type="EMBL" id="JBIBEG010000006">
    <property type="protein sequence ID" value="MFF5898647.1"/>
    <property type="molecule type" value="Genomic_DNA"/>
</dbReference>
<dbReference type="Gene3D" id="2.60.120.200">
    <property type="match status" value="3"/>
</dbReference>
<dbReference type="PANTHER" id="PTHR46943:SF1">
    <property type="entry name" value="PENTRAXIN-RELATED PROTEIN PTX3"/>
    <property type="match status" value="1"/>
</dbReference>
<evidence type="ECO:0000313" key="6">
    <source>
        <dbReference type="Proteomes" id="UP001602322"/>
    </source>
</evidence>
<evidence type="ECO:0000256" key="2">
    <source>
        <dbReference type="ARBA" id="ARBA00023157"/>
    </source>
</evidence>